<reference evidence="21 22" key="1">
    <citation type="journal article" date="2021" name="G3 (Bethesda)">
        <title>Improved contiguity of the threespine stickleback genome using long-read sequencing.</title>
        <authorList>
            <person name="Nath S."/>
            <person name="Shaw D.E."/>
            <person name="White M.A."/>
        </authorList>
    </citation>
    <scope>NUCLEOTIDE SEQUENCE [LARGE SCALE GENOMIC DNA]</scope>
    <source>
        <strain evidence="21 22">Lake Benthic</strain>
    </source>
</reference>
<feature type="compositionally biased region" description="Basic residues" evidence="18">
    <location>
        <begin position="695"/>
        <end position="716"/>
    </location>
</feature>
<dbReference type="FunFam" id="2.20.70.10:FF:000102">
    <property type="entry name" value="Pre-mRNA-processing factor 40 homolog B"/>
    <property type="match status" value="1"/>
</dbReference>
<evidence type="ECO:0000256" key="6">
    <source>
        <dbReference type="ARBA" id="ARBA00022664"/>
    </source>
</evidence>
<dbReference type="Proteomes" id="UP000007635">
    <property type="component" value="Chromosome XVI"/>
</dbReference>
<feature type="region of interest" description="Disordered" evidence="18">
    <location>
        <begin position="692"/>
        <end position="727"/>
    </location>
</feature>
<evidence type="ECO:0000256" key="10">
    <source>
        <dbReference type="ARBA" id="ARBA00023187"/>
    </source>
</evidence>
<dbReference type="FunFam" id="1.10.10.440:FF:000002">
    <property type="entry name" value="pre-mRNA-processing factor 40 homolog A isoform X1"/>
    <property type="match status" value="1"/>
</dbReference>
<evidence type="ECO:0000256" key="2">
    <source>
        <dbReference type="ARBA" id="ARBA00004324"/>
    </source>
</evidence>
<sequence>MPGMMPPMMPAMMMPPHIPAASVQPTGPVCSHSKCKDINYDIIPYKYLLLFCCCLFSFLHQKSLWTEHKSLDGKTYFYNTETKQSTWEKPEDLKSPAEQMLSKCPWKEYKSDTGKPYYYNSQTKESRWTKPKELEDLEVTPNTITSRFVLKVLHFSFRCPLCSGQRRCPAVLPMWFNPSWCDFRTEAMAPGTAAAPAMQADNTAAMVTVMEAEIVAAVSEEHLSQAAVHHVAEIKTVDAPVASSESSVATEAAADSVSGTQAHVVFITPELQKKTYKWNTKEEAKQAFKELLKEKGVSSNSSWEQAMKMIINDPRYSALPKLSEKKQAFNAYKVQTEKEEKEEARIKYKESKETFQRFLENHEKMTSTTRYKKAEQMFNELEVWSCVPERDRLEIYEDVLFYLAKKEKEQAKQLRKRNWEALKNILDNMANVTYRTTWSEAQQYLLDNPTFAEDEELQNMDKEDALICFEEHIRALEKEEEEEKQKTLLRERRRQRKNREAFQKFLDELHDHGQLHSMSAWMEMYPTLSSDIRFANMLGQPGSTPLDLFKFYVEDLKARYHDEKRIIKDILKDKGFLVEINTSFDDFGSVISSDKRATTLDAGNIKLAFNSLLEKAEAREREREKEEARKMKRKEAAFKNMLKLATPPLEPETTWEGIRERFLKESAFEDVTLESERKRIFKDFMHVLEHECQHHHSKTKKHSKKSKKHHRKRSRSRSVSSPRCYETPSAPAVNTSYHASLISQLLHFSLQQLCLVPGSSCDAECLCCGQGGWDTSGSELSEGELEKRRRTLLEQLDAP</sequence>
<evidence type="ECO:0000256" key="15">
    <source>
        <dbReference type="ARBA" id="ARBA00078214"/>
    </source>
</evidence>
<evidence type="ECO:0000256" key="7">
    <source>
        <dbReference type="ARBA" id="ARBA00022737"/>
    </source>
</evidence>
<name>G3NR33_GASAC</name>
<feature type="coiled-coil region" evidence="17">
    <location>
        <begin position="609"/>
        <end position="641"/>
    </location>
</feature>
<evidence type="ECO:0000256" key="4">
    <source>
        <dbReference type="ARBA" id="ARBA00022499"/>
    </source>
</evidence>
<feature type="region of interest" description="Disordered" evidence="18">
    <location>
        <begin position="776"/>
        <end position="799"/>
    </location>
</feature>
<comment type="function">
    <text evidence="12">Binds to WASL/N-WASP and suppresses its translocation from the nucleus to the cytoplasm, thereby inhibiting its cytoplasmic function. Plays a role in the regulation of cell morphology and cytoskeletal organization. Required in the control of cell shape and migration. May play a role in cytokinesis. May be involved in pre-mRNA splicing.</text>
</comment>
<keyword evidence="4" id="KW-1017">Isopeptide bond</keyword>
<evidence type="ECO:0000256" key="13">
    <source>
        <dbReference type="ARBA" id="ARBA00061317"/>
    </source>
</evidence>
<keyword evidence="9" id="KW-0007">Acetylation</keyword>
<evidence type="ECO:0000256" key="9">
    <source>
        <dbReference type="ARBA" id="ARBA00022990"/>
    </source>
</evidence>
<feature type="domain" description="FF" evidence="20">
    <location>
        <begin position="495"/>
        <end position="555"/>
    </location>
</feature>
<keyword evidence="5" id="KW-0597">Phosphoprotein</keyword>
<dbReference type="Gene3D" id="1.10.10.440">
    <property type="entry name" value="FF domain"/>
    <property type="match status" value="5"/>
</dbReference>
<proteinExistence type="inferred from homology"/>
<evidence type="ECO:0000256" key="8">
    <source>
        <dbReference type="ARBA" id="ARBA00022843"/>
    </source>
</evidence>
<comment type="similarity">
    <text evidence="13">Belongs to the PRPF40 family.</text>
</comment>
<dbReference type="AlphaFoldDB" id="G3NR33"/>
<evidence type="ECO:0000256" key="16">
    <source>
        <dbReference type="ARBA" id="ARBA00080815"/>
    </source>
</evidence>
<evidence type="ECO:0000256" key="14">
    <source>
        <dbReference type="ARBA" id="ARBA00072041"/>
    </source>
</evidence>
<evidence type="ECO:0000259" key="20">
    <source>
        <dbReference type="PROSITE" id="PS51676"/>
    </source>
</evidence>
<evidence type="ECO:0000313" key="21">
    <source>
        <dbReference type="Ensembl" id="ENSGACP00000007799.3"/>
    </source>
</evidence>
<keyword evidence="17" id="KW-0175">Coiled coil</keyword>
<dbReference type="InterPro" id="IPR001202">
    <property type="entry name" value="WW_dom"/>
</dbReference>
<dbReference type="InterPro" id="IPR002713">
    <property type="entry name" value="FF_domain"/>
</dbReference>
<evidence type="ECO:0000256" key="1">
    <source>
        <dbReference type="ARBA" id="ARBA00004109"/>
    </source>
</evidence>
<dbReference type="SUPFAM" id="SSF51045">
    <property type="entry name" value="WW domain"/>
    <property type="match status" value="2"/>
</dbReference>
<accession>G3NR33</accession>
<dbReference type="FunFam" id="1.10.10.440:FF:000012">
    <property type="entry name" value="pre-mRNA-processing factor 40 homolog A isoform X2"/>
    <property type="match status" value="1"/>
</dbReference>
<dbReference type="Gene3D" id="2.20.70.10">
    <property type="match status" value="2"/>
</dbReference>
<feature type="domain" description="FF" evidence="20">
    <location>
        <begin position="348"/>
        <end position="402"/>
    </location>
</feature>
<keyword evidence="10" id="KW-0508">mRNA splicing</keyword>
<feature type="coiled-coil region" evidence="17">
    <location>
        <begin position="466"/>
        <end position="498"/>
    </location>
</feature>
<dbReference type="GeneTree" id="ENSGT00930000150980"/>
<dbReference type="GO" id="GO:0016363">
    <property type="term" value="C:nuclear matrix"/>
    <property type="evidence" value="ECO:0007669"/>
    <property type="project" value="UniProtKB-SubCell"/>
</dbReference>
<evidence type="ECO:0000256" key="12">
    <source>
        <dbReference type="ARBA" id="ARBA00057440"/>
    </source>
</evidence>
<evidence type="ECO:0000256" key="18">
    <source>
        <dbReference type="SAM" id="MobiDB-lite"/>
    </source>
</evidence>
<dbReference type="Bgee" id="ENSGACG00000005886">
    <property type="expression patterns" value="Expressed in embryo and 13 other cell types or tissues"/>
</dbReference>
<dbReference type="InterPro" id="IPR039726">
    <property type="entry name" value="Prp40-like"/>
</dbReference>
<dbReference type="SMART" id="SM00456">
    <property type="entry name" value="WW"/>
    <property type="match status" value="2"/>
</dbReference>
<dbReference type="InterPro" id="IPR036020">
    <property type="entry name" value="WW_dom_sf"/>
</dbReference>
<reference evidence="21" key="2">
    <citation type="submission" date="2025-08" db="UniProtKB">
        <authorList>
            <consortium name="Ensembl"/>
        </authorList>
    </citation>
    <scope>IDENTIFICATION</scope>
</reference>
<dbReference type="Pfam" id="PF01846">
    <property type="entry name" value="FF"/>
    <property type="match status" value="3"/>
</dbReference>
<evidence type="ECO:0000256" key="17">
    <source>
        <dbReference type="SAM" id="Coils"/>
    </source>
</evidence>
<evidence type="ECO:0000256" key="3">
    <source>
        <dbReference type="ARBA" id="ARBA00022481"/>
    </source>
</evidence>
<keyword evidence="3" id="KW-0488">Methylation</keyword>
<dbReference type="FunFam" id="1.10.10.440:FF:000009">
    <property type="entry name" value="pre-mRNA-processing factor 40 homolog A isoform X1"/>
    <property type="match status" value="1"/>
</dbReference>
<dbReference type="FunFam" id="1.10.10.440:FF:000011">
    <property type="entry name" value="pre-mRNA-processing factor 40 homolog A isoform X1"/>
    <property type="match status" value="1"/>
</dbReference>
<dbReference type="PANTHER" id="PTHR11864">
    <property type="entry name" value="PRE-MRNA-PROCESSING PROTEIN PRP40"/>
    <property type="match status" value="1"/>
</dbReference>
<feature type="domain" description="FF" evidence="20">
    <location>
        <begin position="630"/>
        <end position="687"/>
    </location>
</feature>
<keyword evidence="8" id="KW-0832">Ubl conjugation</keyword>
<dbReference type="GO" id="GO:0005685">
    <property type="term" value="C:U1 snRNP"/>
    <property type="evidence" value="ECO:0007669"/>
    <property type="project" value="TreeGrafter"/>
</dbReference>
<dbReference type="PANTHER" id="PTHR11864:SF0">
    <property type="entry name" value="PRP40 PRE-MRNA PROCESSING FACTOR 40 HOMOLOG A (YEAST)"/>
    <property type="match status" value="1"/>
</dbReference>
<dbReference type="GO" id="GO:0045292">
    <property type="term" value="P:mRNA cis splicing, via spliceosome"/>
    <property type="evidence" value="ECO:0007669"/>
    <property type="project" value="InterPro"/>
</dbReference>
<evidence type="ECO:0000259" key="19">
    <source>
        <dbReference type="PROSITE" id="PS50020"/>
    </source>
</evidence>
<evidence type="ECO:0000313" key="22">
    <source>
        <dbReference type="Proteomes" id="UP000007635"/>
    </source>
</evidence>
<dbReference type="Ensembl" id="ENSGACT00000007818.3">
    <property type="protein sequence ID" value="ENSGACP00000007799.3"/>
    <property type="gene ID" value="ENSGACG00000005886.3"/>
</dbReference>
<dbReference type="InterPro" id="IPR036517">
    <property type="entry name" value="FF_domain_sf"/>
</dbReference>
<feature type="domain" description="WW" evidence="19">
    <location>
        <begin position="65"/>
        <end position="92"/>
    </location>
</feature>
<keyword evidence="22" id="KW-1185">Reference proteome</keyword>
<keyword evidence="7" id="KW-0677">Repeat</keyword>
<dbReference type="Pfam" id="PF25432">
    <property type="entry name" value="FF_PRPF40A"/>
    <property type="match status" value="1"/>
</dbReference>
<dbReference type="PROSITE" id="PS01159">
    <property type="entry name" value="WW_DOMAIN_1"/>
    <property type="match status" value="2"/>
</dbReference>
<dbReference type="GO" id="GO:0016607">
    <property type="term" value="C:nuclear speck"/>
    <property type="evidence" value="ECO:0007669"/>
    <property type="project" value="UniProtKB-SubCell"/>
</dbReference>
<evidence type="ECO:0000256" key="5">
    <source>
        <dbReference type="ARBA" id="ARBA00022553"/>
    </source>
</evidence>
<dbReference type="CDD" id="cd00201">
    <property type="entry name" value="WW"/>
    <property type="match status" value="2"/>
</dbReference>
<dbReference type="SMART" id="SM00441">
    <property type="entry name" value="FF"/>
    <property type="match status" value="4"/>
</dbReference>
<dbReference type="Pfam" id="PF00397">
    <property type="entry name" value="WW"/>
    <property type="match status" value="2"/>
</dbReference>
<evidence type="ECO:0000256" key="11">
    <source>
        <dbReference type="ARBA" id="ARBA00023242"/>
    </source>
</evidence>
<dbReference type="GO" id="GO:0071004">
    <property type="term" value="C:U2-type prespliceosome"/>
    <property type="evidence" value="ECO:0007669"/>
    <property type="project" value="TreeGrafter"/>
</dbReference>
<organism evidence="21 22">
    <name type="scientific">Gasterosteus aculeatus aculeatus</name>
    <name type="common">three-spined stickleback</name>
    <dbReference type="NCBI Taxonomy" id="481459"/>
    <lineage>
        <taxon>Eukaryota</taxon>
        <taxon>Metazoa</taxon>
        <taxon>Chordata</taxon>
        <taxon>Craniata</taxon>
        <taxon>Vertebrata</taxon>
        <taxon>Euteleostomi</taxon>
        <taxon>Actinopterygii</taxon>
        <taxon>Neopterygii</taxon>
        <taxon>Teleostei</taxon>
        <taxon>Neoteleostei</taxon>
        <taxon>Acanthomorphata</taxon>
        <taxon>Eupercaria</taxon>
        <taxon>Perciformes</taxon>
        <taxon>Cottioidei</taxon>
        <taxon>Gasterosteales</taxon>
        <taxon>Gasterosteidae</taxon>
        <taxon>Gasterosteus</taxon>
    </lineage>
</organism>
<feature type="domain" description="FF" evidence="20">
    <location>
        <begin position="281"/>
        <end position="335"/>
    </location>
</feature>
<dbReference type="FunFam" id="1.10.10.440:FF:000003">
    <property type="entry name" value="Pre-mRNA processing factor 40 homolog A"/>
    <property type="match status" value="1"/>
</dbReference>
<dbReference type="PROSITE" id="PS50020">
    <property type="entry name" value="WW_DOMAIN_2"/>
    <property type="match status" value="2"/>
</dbReference>
<protein>
    <recommendedName>
        <fullName evidence="14">Pre-mRNA-processing factor 40 homolog A</fullName>
    </recommendedName>
    <alternativeName>
        <fullName evidence="15">Formin-binding protein 11</fullName>
    </alternativeName>
    <alternativeName>
        <fullName evidence="16">Formin-binding protein 3</fullName>
    </alternativeName>
</protein>
<keyword evidence="11" id="KW-0539">Nucleus</keyword>
<comment type="subcellular location">
    <subcellularLocation>
        <location evidence="1">Nucleus matrix</location>
    </subcellularLocation>
    <subcellularLocation>
        <location evidence="2">Nucleus speckle</location>
    </subcellularLocation>
</comment>
<reference evidence="21" key="3">
    <citation type="submission" date="2025-09" db="UniProtKB">
        <authorList>
            <consortium name="Ensembl"/>
        </authorList>
    </citation>
    <scope>IDENTIFICATION</scope>
</reference>
<dbReference type="GO" id="GO:0003723">
    <property type="term" value="F:RNA binding"/>
    <property type="evidence" value="ECO:0007669"/>
    <property type="project" value="TreeGrafter"/>
</dbReference>
<feature type="domain" description="FF" evidence="20">
    <location>
        <begin position="415"/>
        <end position="475"/>
    </location>
</feature>
<dbReference type="SUPFAM" id="SSF81698">
    <property type="entry name" value="FF domain"/>
    <property type="match status" value="5"/>
</dbReference>
<keyword evidence="6" id="KW-0507">mRNA processing</keyword>
<feature type="domain" description="WW" evidence="19">
    <location>
        <begin position="105"/>
        <end position="133"/>
    </location>
</feature>
<dbReference type="PROSITE" id="PS51676">
    <property type="entry name" value="FF"/>
    <property type="match status" value="5"/>
</dbReference>